<evidence type="ECO:0000256" key="1">
    <source>
        <dbReference type="SAM" id="MobiDB-lite"/>
    </source>
</evidence>
<name>V4V2T8_CITCL</name>
<dbReference type="Gramene" id="ESR46134">
    <property type="protein sequence ID" value="ESR46134"/>
    <property type="gene ID" value="CICLE_v10004093mg"/>
</dbReference>
<gene>
    <name evidence="2" type="ORF">CICLE_v10004093mg</name>
</gene>
<dbReference type="AlphaFoldDB" id="V4V2T8"/>
<organism evidence="2 3">
    <name type="scientific">Citrus clementina</name>
    <name type="common">Clementine</name>
    <name type="synonym">Citrus deliciosa x Citrus sinensis</name>
    <dbReference type="NCBI Taxonomy" id="85681"/>
    <lineage>
        <taxon>Eukaryota</taxon>
        <taxon>Viridiplantae</taxon>
        <taxon>Streptophyta</taxon>
        <taxon>Embryophyta</taxon>
        <taxon>Tracheophyta</taxon>
        <taxon>Spermatophyta</taxon>
        <taxon>Magnoliopsida</taxon>
        <taxon>eudicotyledons</taxon>
        <taxon>Gunneridae</taxon>
        <taxon>Pentapetalae</taxon>
        <taxon>rosids</taxon>
        <taxon>malvids</taxon>
        <taxon>Sapindales</taxon>
        <taxon>Rutaceae</taxon>
        <taxon>Aurantioideae</taxon>
        <taxon>Citrus</taxon>
    </lineage>
</organism>
<evidence type="ECO:0000313" key="2">
    <source>
        <dbReference type="EMBL" id="ESR46134.1"/>
    </source>
</evidence>
<evidence type="ECO:0000313" key="3">
    <source>
        <dbReference type="Proteomes" id="UP000030687"/>
    </source>
</evidence>
<protein>
    <submittedName>
        <fullName evidence="2">Uncharacterized protein</fullName>
    </submittedName>
</protein>
<sequence length="72" mass="8448">MQTCHLIAANLVHDYNWISLKLLRKMKNLNLIKQAHLQIQNLSPKSHFEGNPFDMTKQGPKRTRHFDPKKAL</sequence>
<proteinExistence type="predicted"/>
<dbReference type="EMBL" id="KI536799">
    <property type="protein sequence ID" value="ESR46134.1"/>
    <property type="molecule type" value="Genomic_DNA"/>
</dbReference>
<feature type="region of interest" description="Disordered" evidence="1">
    <location>
        <begin position="48"/>
        <end position="72"/>
    </location>
</feature>
<keyword evidence="3" id="KW-1185">Reference proteome</keyword>
<accession>V4V2T8</accession>
<dbReference type="Proteomes" id="UP000030687">
    <property type="component" value="Unassembled WGS sequence"/>
</dbReference>
<dbReference type="KEGG" id="cic:CICLE_v10004093mg"/>
<reference evidence="2 3" key="1">
    <citation type="submission" date="2013-10" db="EMBL/GenBank/DDBJ databases">
        <authorList>
            <consortium name="International Citrus Genome Consortium"/>
            <person name="Jenkins J."/>
            <person name="Schmutz J."/>
            <person name="Prochnik S."/>
            <person name="Rokhsar D."/>
            <person name="Gmitter F."/>
            <person name="Ollitrault P."/>
            <person name="Machado M."/>
            <person name="Talon M."/>
            <person name="Wincker P."/>
            <person name="Jaillon O."/>
            <person name="Morgante M."/>
        </authorList>
    </citation>
    <scope>NUCLEOTIDE SEQUENCE</scope>
    <source>
        <strain evidence="3">cv. Clemenules</strain>
    </source>
</reference>
<dbReference type="InParanoid" id="V4V2T8"/>